<dbReference type="AlphaFoldDB" id="A0A6P5AK82"/>
<organism evidence="2 3">
    <name type="scientific">Branchiostoma belcheri</name>
    <name type="common">Amphioxus</name>
    <dbReference type="NCBI Taxonomy" id="7741"/>
    <lineage>
        <taxon>Eukaryota</taxon>
        <taxon>Metazoa</taxon>
        <taxon>Chordata</taxon>
        <taxon>Cephalochordata</taxon>
        <taxon>Leptocardii</taxon>
        <taxon>Amphioxiformes</taxon>
        <taxon>Branchiostomatidae</taxon>
        <taxon>Branchiostoma</taxon>
    </lineage>
</organism>
<dbReference type="OrthoDB" id="10052378at2759"/>
<dbReference type="KEGG" id="bbel:109487123"/>
<feature type="region of interest" description="Disordered" evidence="1">
    <location>
        <begin position="330"/>
        <end position="362"/>
    </location>
</feature>
<feature type="region of interest" description="Disordered" evidence="1">
    <location>
        <begin position="1"/>
        <end position="62"/>
    </location>
</feature>
<gene>
    <name evidence="3" type="primary">LOC109487123</name>
</gene>
<evidence type="ECO:0000313" key="2">
    <source>
        <dbReference type="Proteomes" id="UP000515135"/>
    </source>
</evidence>
<protein>
    <submittedName>
        <fullName evidence="3">Uncharacterized protein LOC109487123</fullName>
    </submittedName>
</protein>
<feature type="compositionally biased region" description="Polar residues" evidence="1">
    <location>
        <begin position="100"/>
        <end position="139"/>
    </location>
</feature>
<keyword evidence="2" id="KW-1185">Reference proteome</keyword>
<proteinExistence type="predicted"/>
<feature type="compositionally biased region" description="Polar residues" evidence="1">
    <location>
        <begin position="180"/>
        <end position="193"/>
    </location>
</feature>
<feature type="region of interest" description="Disordered" evidence="1">
    <location>
        <begin position="668"/>
        <end position="695"/>
    </location>
</feature>
<feature type="compositionally biased region" description="Low complexity" evidence="1">
    <location>
        <begin position="140"/>
        <end position="150"/>
    </location>
</feature>
<dbReference type="RefSeq" id="XP_019646649.1">
    <property type="nucleotide sequence ID" value="XM_019791090.1"/>
</dbReference>
<feature type="compositionally biased region" description="Polar residues" evidence="1">
    <location>
        <begin position="239"/>
        <end position="254"/>
    </location>
</feature>
<sequence>MSAEGSVAQEAEHAGISRMPMSPARPVDIQAVRPRRWREPNSDWRTVVRPPTKPSGDSPYIAPDLSGLKISADVENSTNNNNNNNNAFRIDVSLLRQKQGDSTPEQSVFSASTDVVCSSTNEKTTSPRLSISEWSISSTPAAPKAPKLKPQLGKNDTRGRAAQARLSTSSSAIPVRATFQYPSAQAPSGNRTVQYRHRGEDPPGNGTVQYSPASPREELPPRPRTRRGRDEDRRLSLETSEQPNGVAVTENSDTVVHPPPGASRPRFRRPRTMYRVAACQDMSVYIKMAAEERKSSTTETATTTEARRELSGTSDTSTGYAEVLKIAHGETQSRLASDSESTPGYSRVLFSEIPPKSENGVEENVQMVETDPTLQLEDDKDSETNPYKYRNVTGSESEQTLLLEHDRSVETNPYEYRNVAGFDPDEYILDLFDQGRITAVQKRHAYSSGVEFPDSAYHIEQMFGIHGEQNALFLDNNLPVSTARQPSYSFDDHARDLDLLVGAGNAHNTMDDIIYSYEHGGLGNGGTSGHRSVRDDDRAWSKLLVDLTEVEGLLESSDPPNVRGRRQGTQASSSGRKKQKKGKKKGSTKKTANGTPERRKSATELSSRVLDSRGTTLASPGLNELKLTPPGETKLTAMYSETPEARRYREVQGVNRYVTMMDNRKSILDQFGPDPTGNNKRKCAAKPRPAPRPHDPVSAQLEGTEEMYHADMPSTGGTPMTENTQNAIAFLYGDKETFERRPSGFFTNAAMDAELGELRRDLGDDWASDFMD</sequence>
<feature type="region of interest" description="Disordered" evidence="1">
    <location>
        <begin position="551"/>
        <end position="630"/>
    </location>
</feature>
<dbReference type="Proteomes" id="UP000515135">
    <property type="component" value="Unplaced"/>
</dbReference>
<name>A0A6P5AK82_BRABE</name>
<accession>A0A6P5AK82</accession>
<evidence type="ECO:0000256" key="1">
    <source>
        <dbReference type="SAM" id="MobiDB-lite"/>
    </source>
</evidence>
<feature type="region of interest" description="Disordered" evidence="1">
    <location>
        <begin position="293"/>
        <end position="317"/>
    </location>
</feature>
<feature type="compositionally biased region" description="Basic residues" evidence="1">
    <location>
        <begin position="575"/>
        <end position="588"/>
    </location>
</feature>
<reference evidence="3" key="1">
    <citation type="submission" date="2025-08" db="UniProtKB">
        <authorList>
            <consortium name="RefSeq"/>
        </authorList>
    </citation>
    <scope>IDENTIFICATION</scope>
    <source>
        <tissue evidence="3">Gonad</tissue>
    </source>
</reference>
<feature type="compositionally biased region" description="Basic residues" evidence="1">
    <location>
        <begin position="679"/>
        <end position="691"/>
    </location>
</feature>
<dbReference type="GeneID" id="109487123"/>
<evidence type="ECO:0000313" key="3">
    <source>
        <dbReference type="RefSeq" id="XP_019646649.1"/>
    </source>
</evidence>
<feature type="compositionally biased region" description="Polar residues" evidence="1">
    <location>
        <begin position="330"/>
        <end position="344"/>
    </location>
</feature>
<feature type="region of interest" description="Disordered" evidence="1">
    <location>
        <begin position="98"/>
        <end position="269"/>
    </location>
</feature>